<dbReference type="AlphaFoldDB" id="A0A1S2L565"/>
<comment type="caution">
    <text evidence="6">The sequence shown here is derived from an EMBL/GenBank/DDBJ whole genome shotgun (WGS) entry which is preliminary data.</text>
</comment>
<dbReference type="Pfam" id="PF00041">
    <property type="entry name" value="fn3"/>
    <property type="match status" value="1"/>
</dbReference>
<dbReference type="InterPro" id="IPR013783">
    <property type="entry name" value="Ig-like_fold"/>
</dbReference>
<dbReference type="InterPro" id="IPR036116">
    <property type="entry name" value="FN3_sf"/>
</dbReference>
<reference evidence="6 7" key="1">
    <citation type="submission" date="2016-10" db="EMBL/GenBank/DDBJ databases">
        <title>Draft genome sequences of four alkaliphilic bacteria belonging to the Anaerobacillus genus.</title>
        <authorList>
            <person name="Bassil N.M."/>
            <person name="Lloyd J.R."/>
        </authorList>
    </citation>
    <scope>NUCLEOTIDE SEQUENCE [LARGE SCALE GENOMIC DNA]</scope>
    <source>
        <strain evidence="6 7">DSM 15340</strain>
    </source>
</reference>
<feature type="transmembrane region" description="Helical" evidence="3">
    <location>
        <begin position="660"/>
        <end position="684"/>
    </location>
</feature>
<dbReference type="CDD" id="cd00063">
    <property type="entry name" value="FN3"/>
    <property type="match status" value="1"/>
</dbReference>
<evidence type="ECO:0000259" key="5">
    <source>
        <dbReference type="PROSITE" id="PS50853"/>
    </source>
</evidence>
<protein>
    <recommendedName>
        <fullName evidence="5">Fibronectin type-III domain-containing protein</fullName>
    </recommendedName>
</protein>
<feature type="domain" description="Fibronectin type-III" evidence="5">
    <location>
        <begin position="183"/>
        <end position="269"/>
    </location>
</feature>
<keyword evidence="3" id="KW-0472">Membrane</keyword>
<feature type="signal peptide" evidence="4">
    <location>
        <begin position="1"/>
        <end position="24"/>
    </location>
</feature>
<dbReference type="Pfam" id="PF19789">
    <property type="entry name" value="DUF6273"/>
    <property type="match status" value="1"/>
</dbReference>
<dbReference type="SMART" id="SM00060">
    <property type="entry name" value="FN3"/>
    <property type="match status" value="4"/>
</dbReference>
<dbReference type="InterPro" id="IPR046240">
    <property type="entry name" value="DUF6273"/>
</dbReference>
<accession>A0A1S2L565</accession>
<keyword evidence="4" id="KW-0732">Signal</keyword>
<dbReference type="PANTHER" id="PTHR46708:SF2">
    <property type="entry name" value="FIBRONECTIN TYPE-III DOMAIN-CONTAINING PROTEIN"/>
    <property type="match status" value="1"/>
</dbReference>
<keyword evidence="1" id="KW-0677">Repeat</keyword>
<dbReference type="OrthoDB" id="8660908at2"/>
<proteinExistence type="predicted"/>
<evidence type="ECO:0000313" key="6">
    <source>
        <dbReference type="EMBL" id="OIJ07628.1"/>
    </source>
</evidence>
<evidence type="ECO:0000256" key="4">
    <source>
        <dbReference type="SAM" id="SignalP"/>
    </source>
</evidence>
<dbReference type="EMBL" id="MLQQ01000058">
    <property type="protein sequence ID" value="OIJ07628.1"/>
    <property type="molecule type" value="Genomic_DNA"/>
</dbReference>
<organism evidence="6 7">
    <name type="scientific">Anaerobacillus arseniciselenatis</name>
    <dbReference type="NCBI Taxonomy" id="85682"/>
    <lineage>
        <taxon>Bacteria</taxon>
        <taxon>Bacillati</taxon>
        <taxon>Bacillota</taxon>
        <taxon>Bacilli</taxon>
        <taxon>Bacillales</taxon>
        <taxon>Bacillaceae</taxon>
        <taxon>Anaerobacillus</taxon>
    </lineage>
</organism>
<gene>
    <name evidence="6" type="ORF">BKP35_18245</name>
</gene>
<sequence length="695" mass="77796">MIKKFSFIIVLSIGLLFTSGQTFATDIQPGDTVHFGGVEWIVLDPETGRVIWNDPDNNGNPFWKTRTFDDGNSNVWETSDVRADLNNNLINDLDFSDGSNPDAILNIDLITEDEYIQYATYYNGDILDFNDWSTTWLTKTASSGSSSWVRSVNSAGRMDVSGARNSRGVRPALNLESGIFESIPEISNLTSDQTDTTITLNWNNPDMYEVEKINIYKNDNLFTSLTNEEESYTFTGLDYSTSYDFKVTTVNNEGEESVGESITVKTDYIHLEEITIKGIEEFYNRIHLKWENPTQEGFEKVKIYEEGILIDEVYAPYNHYHFSDLKPETNYTLLLTSFYDPPGEESDGIEIHAKTAAVSEVEDLHVGALNYHAIKLIFTIPEMDGYEKANLYYEGIKVAETDEYGFFIEGFEPGKEHEFVIKTKTTDGYESQGIPITVETPEAPLIEDVSNVEVETTHERVDLSWAVPEYNPNFNFVRIYRKTLTEEQNPVSAFLFGKSVSANEGYDPLFETNGSYFNDLSVDPDSDYEYLLTTENTEGQESDGVTVLASTDPEPTPTMGGINETTNENGDYVFTWSSPTTGDVKVFVGGSEYTTVPASDGQVTIPKDDMQYTMFNNPDVQLQPISESGTEGVISKPSQTIGGIAMPFGVNDIVSGGMELIGLVAGFIILAFALIFAPRLINFIKKTLRTRRIKT</sequence>
<feature type="region of interest" description="Disordered" evidence="2">
    <location>
        <begin position="538"/>
        <end position="564"/>
    </location>
</feature>
<keyword evidence="7" id="KW-1185">Reference proteome</keyword>
<name>A0A1S2L565_9BACI</name>
<dbReference type="RefSeq" id="WP_071314816.1">
    <property type="nucleotide sequence ID" value="NZ_MLQQ01000058.1"/>
</dbReference>
<feature type="chain" id="PRO_5010244246" description="Fibronectin type-III domain-containing protein" evidence="4">
    <location>
        <begin position="25"/>
        <end position="695"/>
    </location>
</feature>
<dbReference type="Proteomes" id="UP000180098">
    <property type="component" value="Unassembled WGS sequence"/>
</dbReference>
<evidence type="ECO:0000313" key="7">
    <source>
        <dbReference type="Proteomes" id="UP000180098"/>
    </source>
</evidence>
<evidence type="ECO:0000256" key="1">
    <source>
        <dbReference type="ARBA" id="ARBA00022737"/>
    </source>
</evidence>
<evidence type="ECO:0000256" key="2">
    <source>
        <dbReference type="SAM" id="MobiDB-lite"/>
    </source>
</evidence>
<dbReference type="PROSITE" id="PS50853">
    <property type="entry name" value="FN3"/>
    <property type="match status" value="1"/>
</dbReference>
<keyword evidence="3" id="KW-0812">Transmembrane</keyword>
<dbReference type="InterPro" id="IPR050991">
    <property type="entry name" value="ECM_Regulatory_Proteins"/>
</dbReference>
<keyword evidence="3" id="KW-1133">Transmembrane helix</keyword>
<dbReference type="SUPFAM" id="SSF49265">
    <property type="entry name" value="Fibronectin type III"/>
    <property type="match status" value="2"/>
</dbReference>
<dbReference type="Gene3D" id="2.60.40.10">
    <property type="entry name" value="Immunoglobulins"/>
    <property type="match status" value="2"/>
</dbReference>
<dbReference type="InterPro" id="IPR003961">
    <property type="entry name" value="FN3_dom"/>
</dbReference>
<dbReference type="PANTHER" id="PTHR46708">
    <property type="entry name" value="TENASCIN"/>
    <property type="match status" value="1"/>
</dbReference>
<evidence type="ECO:0000256" key="3">
    <source>
        <dbReference type="SAM" id="Phobius"/>
    </source>
</evidence>